<dbReference type="PANTHER" id="PTHR46797">
    <property type="entry name" value="HTH-TYPE TRANSCRIPTIONAL REGULATOR"/>
    <property type="match status" value="1"/>
</dbReference>
<dbReference type="InterPro" id="IPR010982">
    <property type="entry name" value="Lambda_DNA-bd_dom_sf"/>
</dbReference>
<dbReference type="GO" id="GO:0003677">
    <property type="term" value="F:DNA binding"/>
    <property type="evidence" value="ECO:0007669"/>
    <property type="project" value="UniProtKB-KW"/>
</dbReference>
<evidence type="ECO:0000256" key="1">
    <source>
        <dbReference type="ARBA" id="ARBA00023125"/>
    </source>
</evidence>
<dbReference type="SMART" id="SM00530">
    <property type="entry name" value="HTH_XRE"/>
    <property type="match status" value="1"/>
</dbReference>
<dbReference type="InterPro" id="IPR001387">
    <property type="entry name" value="Cro/C1-type_HTH"/>
</dbReference>
<comment type="caution">
    <text evidence="3">The sequence shown here is derived from an EMBL/GenBank/DDBJ whole genome shotgun (WGS) entry which is preliminary data.</text>
</comment>
<dbReference type="SUPFAM" id="SSF47413">
    <property type="entry name" value="lambda repressor-like DNA-binding domains"/>
    <property type="match status" value="1"/>
</dbReference>
<sequence>MNQLGARIRSLREQAGLSKAALARRVGVSDVTISYWENGIIQRIGHSRLQPLARALGCNITQLLGQQEERIEEPRAQMNYHALPMFVFDHSPESLNTGRSPISQLARSFLPARLRQLGDHLLLPDPACRFPFCEPGNFLLAERCTGFREEGLYLLEQHQHLTIRHVAQPSRHEIRLQDDQQHTIEQSAAGIRLHARLRAIWHFESLPA</sequence>
<dbReference type="Pfam" id="PF13560">
    <property type="entry name" value="HTH_31"/>
    <property type="match status" value="1"/>
</dbReference>
<organism evidence="3 4">
    <name type="scientific">Kushneria sinocarnis</name>
    <dbReference type="NCBI Taxonomy" id="595502"/>
    <lineage>
        <taxon>Bacteria</taxon>
        <taxon>Pseudomonadati</taxon>
        <taxon>Pseudomonadota</taxon>
        <taxon>Gammaproteobacteria</taxon>
        <taxon>Oceanospirillales</taxon>
        <taxon>Halomonadaceae</taxon>
        <taxon>Kushneria</taxon>
    </lineage>
</organism>
<dbReference type="Proteomes" id="UP000281975">
    <property type="component" value="Unassembled WGS sequence"/>
</dbReference>
<accession>A0A420WUC5</accession>
<dbReference type="EMBL" id="RBIN01000007">
    <property type="protein sequence ID" value="RKQ97045.1"/>
    <property type="molecule type" value="Genomic_DNA"/>
</dbReference>
<evidence type="ECO:0000259" key="2">
    <source>
        <dbReference type="PROSITE" id="PS50943"/>
    </source>
</evidence>
<dbReference type="Gene3D" id="1.10.260.40">
    <property type="entry name" value="lambda repressor-like DNA-binding domains"/>
    <property type="match status" value="1"/>
</dbReference>
<reference evidence="3 4" key="1">
    <citation type="submission" date="2018-10" db="EMBL/GenBank/DDBJ databases">
        <title>Genomic Encyclopedia of Type Strains, Phase IV (KMG-IV): sequencing the most valuable type-strain genomes for metagenomic binning, comparative biology and taxonomic classification.</title>
        <authorList>
            <person name="Goeker M."/>
        </authorList>
    </citation>
    <scope>NUCLEOTIDE SEQUENCE [LARGE SCALE GENOMIC DNA]</scope>
    <source>
        <strain evidence="3 4">DSM 23229</strain>
    </source>
</reference>
<dbReference type="AlphaFoldDB" id="A0A420WUC5"/>
<evidence type="ECO:0000313" key="3">
    <source>
        <dbReference type="EMBL" id="RKQ97045.1"/>
    </source>
</evidence>
<dbReference type="GO" id="GO:0005829">
    <property type="term" value="C:cytosol"/>
    <property type="evidence" value="ECO:0007669"/>
    <property type="project" value="TreeGrafter"/>
</dbReference>
<feature type="domain" description="HTH cro/C1-type" evidence="2">
    <location>
        <begin position="8"/>
        <end position="63"/>
    </location>
</feature>
<dbReference type="PANTHER" id="PTHR46797:SF1">
    <property type="entry name" value="METHYLPHOSPHONATE SYNTHASE"/>
    <property type="match status" value="1"/>
</dbReference>
<evidence type="ECO:0000313" key="4">
    <source>
        <dbReference type="Proteomes" id="UP000281975"/>
    </source>
</evidence>
<proteinExistence type="predicted"/>
<keyword evidence="1" id="KW-0238">DNA-binding</keyword>
<dbReference type="OrthoDB" id="9791537at2"/>
<dbReference type="CDD" id="cd00093">
    <property type="entry name" value="HTH_XRE"/>
    <property type="match status" value="1"/>
</dbReference>
<dbReference type="PROSITE" id="PS50943">
    <property type="entry name" value="HTH_CROC1"/>
    <property type="match status" value="1"/>
</dbReference>
<dbReference type="InterPro" id="IPR050807">
    <property type="entry name" value="TransReg_Diox_bact_type"/>
</dbReference>
<protein>
    <submittedName>
        <fullName evidence="3">Helix-turn-helix protein</fullName>
    </submittedName>
</protein>
<dbReference type="GO" id="GO:0003700">
    <property type="term" value="F:DNA-binding transcription factor activity"/>
    <property type="evidence" value="ECO:0007669"/>
    <property type="project" value="TreeGrafter"/>
</dbReference>
<keyword evidence="4" id="KW-1185">Reference proteome</keyword>
<gene>
    <name evidence="3" type="ORF">C7446_2461</name>
</gene>
<name>A0A420WUC5_9GAMM</name>